<protein>
    <submittedName>
        <fullName evidence="4">Glycosyltransferase</fullName>
    </submittedName>
</protein>
<dbReference type="Proteomes" id="UP000443423">
    <property type="component" value="Unassembled WGS sequence"/>
</dbReference>
<dbReference type="RefSeq" id="WP_151114190.1">
    <property type="nucleotide sequence ID" value="NZ_WKJQ01000003.1"/>
</dbReference>
<dbReference type="Pfam" id="PF13439">
    <property type="entry name" value="Glyco_transf_4"/>
    <property type="match status" value="1"/>
</dbReference>
<evidence type="ECO:0000259" key="3">
    <source>
        <dbReference type="Pfam" id="PF13439"/>
    </source>
</evidence>
<reference evidence="4 5" key="1">
    <citation type="submission" date="2019-11" db="EMBL/GenBank/DDBJ databases">
        <title>Whole genome sequence of Haloferax sp. MBLA0078.</title>
        <authorList>
            <person name="Seo M.-J."/>
            <person name="Cho E.-S."/>
        </authorList>
    </citation>
    <scope>NUCLEOTIDE SEQUENCE [LARGE SCALE GENOMIC DNA]</scope>
    <source>
        <strain evidence="4 5">MBLA0078</strain>
    </source>
</reference>
<dbReference type="EMBL" id="WKJQ01000003">
    <property type="protein sequence ID" value="MRW98196.1"/>
    <property type="molecule type" value="Genomic_DNA"/>
</dbReference>
<feature type="domain" description="Glycosyl transferase family 1" evidence="2">
    <location>
        <begin position="201"/>
        <end position="343"/>
    </location>
</feature>
<evidence type="ECO:0000259" key="2">
    <source>
        <dbReference type="Pfam" id="PF00534"/>
    </source>
</evidence>
<dbReference type="OrthoDB" id="238665at2157"/>
<comment type="caution">
    <text evidence="4">The sequence shown here is derived from an EMBL/GenBank/DDBJ whole genome shotgun (WGS) entry which is preliminary data.</text>
</comment>
<keyword evidence="4" id="KW-0808">Transferase</keyword>
<dbReference type="InterPro" id="IPR001296">
    <property type="entry name" value="Glyco_trans_1"/>
</dbReference>
<feature type="domain" description="Glycosyltransferase subfamily 4-like N-terminal" evidence="3">
    <location>
        <begin position="18"/>
        <end position="182"/>
    </location>
</feature>
<evidence type="ECO:0000256" key="1">
    <source>
        <dbReference type="SAM" id="Coils"/>
    </source>
</evidence>
<dbReference type="Gene3D" id="3.40.50.2000">
    <property type="entry name" value="Glycogen Phosphorylase B"/>
    <property type="match status" value="2"/>
</dbReference>
<dbReference type="GO" id="GO:0016757">
    <property type="term" value="F:glycosyltransferase activity"/>
    <property type="evidence" value="ECO:0007669"/>
    <property type="project" value="InterPro"/>
</dbReference>
<dbReference type="AlphaFoldDB" id="A0A6A8GEH9"/>
<organism evidence="4 5">
    <name type="scientific">Haloferax marinum</name>
    <dbReference type="NCBI Taxonomy" id="2666143"/>
    <lineage>
        <taxon>Archaea</taxon>
        <taxon>Methanobacteriati</taxon>
        <taxon>Methanobacteriota</taxon>
        <taxon>Stenosarchaea group</taxon>
        <taxon>Halobacteria</taxon>
        <taxon>Halobacteriales</taxon>
        <taxon>Haloferacaceae</taxon>
        <taxon>Haloferax</taxon>
    </lineage>
</organism>
<name>A0A6A8GEH9_9EURY</name>
<dbReference type="InterPro" id="IPR028098">
    <property type="entry name" value="Glyco_trans_4-like_N"/>
</dbReference>
<dbReference type="PANTHER" id="PTHR45947">
    <property type="entry name" value="SULFOQUINOVOSYL TRANSFERASE SQD2"/>
    <property type="match status" value="1"/>
</dbReference>
<dbReference type="SUPFAM" id="SSF53756">
    <property type="entry name" value="UDP-Glycosyltransferase/glycogen phosphorylase"/>
    <property type="match status" value="1"/>
</dbReference>
<gene>
    <name evidence="4" type="ORF">GJR99_16640</name>
</gene>
<feature type="coiled-coil region" evidence="1">
    <location>
        <begin position="324"/>
        <end position="351"/>
    </location>
</feature>
<keyword evidence="1" id="KW-0175">Coiled coil</keyword>
<sequence length="369" mass="40624">MADELEIAAFTDTYLPTVNGVTYTIYEWSKRWNSSRGVMSVVYPNGDHDPGSNEYPAPSVPFPFYPGYRAAVPWIPQSVRDADLVHSHSVFSVGAAGWALARSRDIPFVVSYHTPMKEYADYVVPTETGSSLFGSGLSRYESKILEAADLVLAPSQETTRELVSRTDGSVPVETVSNGVNLQEFQPVPSDKFRDRYDLSGTLVGYTGRHGFEKRIEDLIRAAERVDREVTVVLGGRGPATAELERVAEQSSLTVRFLGFLDRSELPAFYSAVDVFGFPSPVETEGIVGMESIACGTPVVGADAGALRSTIEDGETGYLFEPRSITAMSEMLQNALENREELERGCIEHREALSIERSIEKLSTLYHTLL</sequence>
<proteinExistence type="predicted"/>
<dbReference type="PANTHER" id="PTHR45947:SF3">
    <property type="entry name" value="SULFOQUINOVOSYL TRANSFERASE SQD2"/>
    <property type="match status" value="1"/>
</dbReference>
<accession>A0A6A8GEH9</accession>
<evidence type="ECO:0000313" key="4">
    <source>
        <dbReference type="EMBL" id="MRW98196.1"/>
    </source>
</evidence>
<dbReference type="Pfam" id="PF00534">
    <property type="entry name" value="Glycos_transf_1"/>
    <property type="match status" value="1"/>
</dbReference>
<keyword evidence="5" id="KW-1185">Reference proteome</keyword>
<dbReference type="InterPro" id="IPR050194">
    <property type="entry name" value="Glycosyltransferase_grp1"/>
</dbReference>
<evidence type="ECO:0000313" key="5">
    <source>
        <dbReference type="Proteomes" id="UP000443423"/>
    </source>
</evidence>